<keyword evidence="2" id="KW-1185">Reference proteome</keyword>
<proteinExistence type="predicted"/>
<gene>
    <name evidence="1" type="ORF">AVEN_145198_1</name>
</gene>
<protein>
    <submittedName>
        <fullName evidence="1">Uncharacterized protein</fullName>
    </submittedName>
</protein>
<reference evidence="1 2" key="1">
    <citation type="journal article" date="2019" name="Sci. Rep.">
        <title>Orb-weaving spider Araneus ventricosus genome elucidates the spidroin gene catalogue.</title>
        <authorList>
            <person name="Kono N."/>
            <person name="Nakamura H."/>
            <person name="Ohtoshi R."/>
            <person name="Moran D.A.P."/>
            <person name="Shinohara A."/>
            <person name="Yoshida Y."/>
            <person name="Fujiwara M."/>
            <person name="Mori M."/>
            <person name="Tomita M."/>
            <person name="Arakawa K."/>
        </authorList>
    </citation>
    <scope>NUCLEOTIDE SEQUENCE [LARGE SCALE GENOMIC DNA]</scope>
</reference>
<organism evidence="1 2">
    <name type="scientific">Araneus ventricosus</name>
    <name type="common">Orbweaver spider</name>
    <name type="synonym">Epeira ventricosa</name>
    <dbReference type="NCBI Taxonomy" id="182803"/>
    <lineage>
        <taxon>Eukaryota</taxon>
        <taxon>Metazoa</taxon>
        <taxon>Ecdysozoa</taxon>
        <taxon>Arthropoda</taxon>
        <taxon>Chelicerata</taxon>
        <taxon>Arachnida</taxon>
        <taxon>Araneae</taxon>
        <taxon>Araneomorphae</taxon>
        <taxon>Entelegynae</taxon>
        <taxon>Araneoidea</taxon>
        <taxon>Araneidae</taxon>
        <taxon>Araneus</taxon>
    </lineage>
</organism>
<evidence type="ECO:0000313" key="1">
    <source>
        <dbReference type="EMBL" id="GBN58730.1"/>
    </source>
</evidence>
<evidence type="ECO:0000313" key="2">
    <source>
        <dbReference type="Proteomes" id="UP000499080"/>
    </source>
</evidence>
<dbReference type="AlphaFoldDB" id="A0A4Y2Q759"/>
<name>A0A4Y2Q759_ARAVE</name>
<sequence>MASYGLVNVLHDILNAFTMAPLDLSAKPSRSLPNGPMAGIPSACSKASSVFKRVHLAEKPCRNTLDGFHTFRLYDPFATGFNILSTDDSRSVRPMGIIKAATTPKIPSCLVNIVCKG</sequence>
<dbReference type="EMBL" id="BGPR01012988">
    <property type="protein sequence ID" value="GBN58730.1"/>
    <property type="molecule type" value="Genomic_DNA"/>
</dbReference>
<accession>A0A4Y2Q759</accession>
<comment type="caution">
    <text evidence="1">The sequence shown here is derived from an EMBL/GenBank/DDBJ whole genome shotgun (WGS) entry which is preliminary data.</text>
</comment>
<dbReference type="Proteomes" id="UP000499080">
    <property type="component" value="Unassembled WGS sequence"/>
</dbReference>